<name>A0AAN1WLL1_9GAMM</name>
<dbReference type="AlphaFoldDB" id="A0AAN1WLL1"/>
<keyword evidence="3" id="KW-1185">Reference proteome</keyword>
<dbReference type="InterPro" id="IPR014710">
    <property type="entry name" value="RmlC-like_jellyroll"/>
</dbReference>
<dbReference type="EMBL" id="AP023086">
    <property type="protein sequence ID" value="BCD99830.1"/>
    <property type="molecule type" value="Genomic_DNA"/>
</dbReference>
<reference evidence="2 3" key="1">
    <citation type="journal article" date="2022" name="IScience">
        <title>An ultrasensitive nanofiber-based assay for enzymatic hydrolysis and deep-sea microbial degradation of cellulose.</title>
        <authorList>
            <person name="Tsudome M."/>
            <person name="Tachioka M."/>
            <person name="Miyazaki M."/>
            <person name="Uchimura K."/>
            <person name="Tsuda M."/>
            <person name="Takaki Y."/>
            <person name="Deguchi S."/>
        </authorList>
    </citation>
    <scope>NUCLEOTIDE SEQUENCE [LARGE SCALE GENOMIC DNA]</scope>
    <source>
        <strain evidence="2 3">GE09</strain>
    </source>
</reference>
<evidence type="ECO:0000313" key="3">
    <source>
        <dbReference type="Proteomes" id="UP001320119"/>
    </source>
</evidence>
<dbReference type="PANTHER" id="PTHR40943:SF1">
    <property type="entry name" value="CYTOPLASMIC PROTEIN"/>
    <property type="match status" value="1"/>
</dbReference>
<gene>
    <name evidence="2" type="ORF">MARGE09_P4032</name>
</gene>
<sequence length="146" mass="16437">MALLSFLSKPYHKINALIFSRRSQFEMGDSTSKEGMEGLPFHPANVLEGDPQMRAKTLCLSGDGGFMTGLWDCTQGRFMWYFKCDEVVHILEGEVIVTVGDKTERLVKGSVAFFPIGTASEWHVPNYVFKLFSHRNPTPTAKRLFG</sequence>
<evidence type="ECO:0000313" key="2">
    <source>
        <dbReference type="EMBL" id="BCD99830.1"/>
    </source>
</evidence>
<accession>A0AAN1WLL1</accession>
<dbReference type="Gene3D" id="2.60.120.10">
    <property type="entry name" value="Jelly Rolls"/>
    <property type="match status" value="1"/>
</dbReference>
<dbReference type="SUPFAM" id="SSF51182">
    <property type="entry name" value="RmlC-like cupins"/>
    <property type="match status" value="1"/>
</dbReference>
<dbReference type="KEGG" id="marq:MARGE09_P4032"/>
<feature type="domain" description="(S)-ureidoglycine aminohydrolase cupin" evidence="1">
    <location>
        <begin position="61"/>
        <end position="130"/>
    </location>
</feature>
<dbReference type="Proteomes" id="UP001320119">
    <property type="component" value="Chromosome"/>
</dbReference>
<dbReference type="RefSeq" id="WP_236985127.1">
    <property type="nucleotide sequence ID" value="NZ_AP023086.1"/>
</dbReference>
<proteinExistence type="predicted"/>
<organism evidence="2 3">
    <name type="scientific">Marinagarivorans cellulosilyticus</name>
    <dbReference type="NCBI Taxonomy" id="2721545"/>
    <lineage>
        <taxon>Bacteria</taxon>
        <taxon>Pseudomonadati</taxon>
        <taxon>Pseudomonadota</taxon>
        <taxon>Gammaproteobacteria</taxon>
        <taxon>Cellvibrionales</taxon>
        <taxon>Cellvibrionaceae</taxon>
        <taxon>Marinagarivorans</taxon>
    </lineage>
</organism>
<evidence type="ECO:0000259" key="1">
    <source>
        <dbReference type="Pfam" id="PF05899"/>
    </source>
</evidence>
<dbReference type="InterPro" id="IPR011051">
    <property type="entry name" value="RmlC_Cupin_sf"/>
</dbReference>
<protein>
    <recommendedName>
        <fullName evidence="1">(S)-ureidoglycine aminohydrolase cupin domain-containing protein</fullName>
    </recommendedName>
</protein>
<dbReference type="Pfam" id="PF05899">
    <property type="entry name" value="Cupin_3"/>
    <property type="match status" value="1"/>
</dbReference>
<dbReference type="InterPro" id="IPR008579">
    <property type="entry name" value="UGlyAH_Cupin_dom"/>
</dbReference>
<dbReference type="PANTHER" id="PTHR40943">
    <property type="entry name" value="CYTOPLASMIC PROTEIN-RELATED"/>
    <property type="match status" value="1"/>
</dbReference>